<evidence type="ECO:0000256" key="2">
    <source>
        <dbReference type="ARBA" id="ARBA00022723"/>
    </source>
</evidence>
<dbReference type="InterPro" id="IPR050738">
    <property type="entry name" value="Sulfatase"/>
</dbReference>
<evidence type="ECO:0000256" key="3">
    <source>
        <dbReference type="ARBA" id="ARBA00022801"/>
    </source>
</evidence>
<evidence type="ECO:0000313" key="7">
    <source>
        <dbReference type="Proteomes" id="UP000677305"/>
    </source>
</evidence>
<dbReference type="Pfam" id="PF00884">
    <property type="entry name" value="Sulfatase"/>
    <property type="match status" value="1"/>
</dbReference>
<dbReference type="Gene3D" id="3.30.1120.10">
    <property type="match status" value="1"/>
</dbReference>
<name>A0A8J8MBL3_9FIRM</name>
<keyword evidence="3" id="KW-0378">Hydrolase</keyword>
<accession>A0A8J8MBL3</accession>
<protein>
    <submittedName>
        <fullName evidence="6">Sulfatase</fullName>
    </submittedName>
</protein>
<dbReference type="Gene3D" id="3.40.720.10">
    <property type="entry name" value="Alkaline Phosphatase, subunit A"/>
    <property type="match status" value="1"/>
</dbReference>
<evidence type="ECO:0000256" key="1">
    <source>
        <dbReference type="ARBA" id="ARBA00008779"/>
    </source>
</evidence>
<keyword evidence="7" id="KW-1185">Reference proteome</keyword>
<dbReference type="Proteomes" id="UP000677305">
    <property type="component" value="Chromosome"/>
</dbReference>
<proteinExistence type="inferred from homology"/>
<dbReference type="RefSeq" id="WP_212690153.1">
    <property type="nucleotide sequence ID" value="NZ_CP058561.1"/>
</dbReference>
<dbReference type="GO" id="GO:0004065">
    <property type="term" value="F:arylsulfatase activity"/>
    <property type="evidence" value="ECO:0007669"/>
    <property type="project" value="TreeGrafter"/>
</dbReference>
<dbReference type="InterPro" id="IPR017850">
    <property type="entry name" value="Alkaline_phosphatase_core_sf"/>
</dbReference>
<dbReference type="AlphaFoldDB" id="A0A8J8MBL3"/>
<evidence type="ECO:0000313" key="6">
    <source>
        <dbReference type="EMBL" id="QUH29907.1"/>
    </source>
</evidence>
<keyword evidence="4" id="KW-0106">Calcium</keyword>
<dbReference type="GO" id="GO:0046872">
    <property type="term" value="F:metal ion binding"/>
    <property type="evidence" value="ECO:0007669"/>
    <property type="project" value="UniProtKB-KW"/>
</dbReference>
<sequence>MAKKNLLYIFADQWRKIAVGIEGQDKIITPNMDRFATESKVFDNAISTYPLCSPHRAALMTGKYPYSCGMWTNCKIGLDETVMLKPQEETIGKTLKRNGYETAYIGKWHLDASELNFNKNPESGAINWDAFTPEGERRQGFDYWFSYGAMDKHLNPHYWRNTPMKIEPGKWSPEVETDVALDYLENRDKSKPFCMFVSWNPPHPPYDKVPEKYVEMYDDIPLRENVPKEMREDKEYLRTIKEYFAAVTGLDENFKRILDYLKENNLEEDTIVVLSADHGDMMGSQGIYGKNIWYEESINIPFMIRGEGIEPGRTDCLFSSIDHMPTLLDLLEVDIPAAVQGQSFKDIIEDKKMDEPDTVFLSMIPGMPELIEPYRKRGLNNKSFGWRGIRTKKHTYVIDNGTHPDEKQKRYLYDNENDPYQLNPVILSSTDERCKKYDEYLKGYLKEIKDPFLMKGLDNNG</sequence>
<dbReference type="KEGG" id="vgu:HYG85_13705"/>
<dbReference type="InterPro" id="IPR000917">
    <property type="entry name" value="Sulfatase_N"/>
</dbReference>
<dbReference type="CDD" id="cd16034">
    <property type="entry name" value="sulfatase_like"/>
    <property type="match status" value="1"/>
</dbReference>
<evidence type="ECO:0000256" key="4">
    <source>
        <dbReference type="ARBA" id="ARBA00022837"/>
    </source>
</evidence>
<dbReference type="PANTHER" id="PTHR42693">
    <property type="entry name" value="ARYLSULFATASE FAMILY MEMBER"/>
    <property type="match status" value="1"/>
</dbReference>
<dbReference type="PROSITE" id="PS00149">
    <property type="entry name" value="SULFATASE_2"/>
    <property type="match status" value="1"/>
</dbReference>
<dbReference type="EMBL" id="CP058561">
    <property type="protein sequence ID" value="QUH29907.1"/>
    <property type="molecule type" value="Genomic_DNA"/>
</dbReference>
<dbReference type="SUPFAM" id="SSF53649">
    <property type="entry name" value="Alkaline phosphatase-like"/>
    <property type="match status" value="1"/>
</dbReference>
<gene>
    <name evidence="6" type="ORF">HYG85_13705</name>
</gene>
<dbReference type="InterPro" id="IPR024607">
    <property type="entry name" value="Sulfatase_CS"/>
</dbReference>
<feature type="domain" description="Sulfatase N-terminal" evidence="5">
    <location>
        <begin position="4"/>
        <end position="332"/>
    </location>
</feature>
<dbReference type="PANTHER" id="PTHR42693:SF53">
    <property type="entry name" value="ENDO-4-O-SULFATASE"/>
    <property type="match status" value="1"/>
</dbReference>
<organism evidence="6 7">
    <name type="scientific">Vallitalea guaymasensis</name>
    <dbReference type="NCBI Taxonomy" id="1185412"/>
    <lineage>
        <taxon>Bacteria</taxon>
        <taxon>Bacillati</taxon>
        <taxon>Bacillota</taxon>
        <taxon>Clostridia</taxon>
        <taxon>Lachnospirales</taxon>
        <taxon>Vallitaleaceae</taxon>
        <taxon>Vallitalea</taxon>
    </lineage>
</organism>
<keyword evidence="2" id="KW-0479">Metal-binding</keyword>
<comment type="similarity">
    <text evidence="1">Belongs to the sulfatase family.</text>
</comment>
<evidence type="ECO:0000259" key="5">
    <source>
        <dbReference type="Pfam" id="PF00884"/>
    </source>
</evidence>
<reference evidence="6 7" key="1">
    <citation type="submission" date="2020-07" db="EMBL/GenBank/DDBJ databases">
        <title>Vallitalea guaymasensis genome.</title>
        <authorList>
            <person name="Postec A."/>
        </authorList>
    </citation>
    <scope>NUCLEOTIDE SEQUENCE [LARGE SCALE GENOMIC DNA]</scope>
    <source>
        <strain evidence="6 7">Ra1766G1</strain>
    </source>
</reference>